<dbReference type="WBParaSite" id="L893_g20519.t1">
    <property type="protein sequence ID" value="L893_g20519.t1"/>
    <property type="gene ID" value="L893_g20519"/>
</dbReference>
<sequence length="80" mass="9462">MPLSYEYHSMEQERPIPRSVLLLMIRSNCYVTSSSFPRDSFFRVDQRPKTSFRTLHNITIPKSRVITFSSIMDNCWKSSL</sequence>
<evidence type="ECO:0000313" key="1">
    <source>
        <dbReference type="Proteomes" id="UP000095287"/>
    </source>
</evidence>
<dbReference type="Proteomes" id="UP000095287">
    <property type="component" value="Unplaced"/>
</dbReference>
<dbReference type="AlphaFoldDB" id="A0A1I7YWD7"/>
<proteinExistence type="predicted"/>
<protein>
    <submittedName>
        <fullName evidence="2">Ovule protein</fullName>
    </submittedName>
</protein>
<keyword evidence="1" id="KW-1185">Reference proteome</keyword>
<reference evidence="2" key="1">
    <citation type="submission" date="2016-11" db="UniProtKB">
        <authorList>
            <consortium name="WormBaseParasite"/>
        </authorList>
    </citation>
    <scope>IDENTIFICATION</scope>
</reference>
<evidence type="ECO:0000313" key="2">
    <source>
        <dbReference type="WBParaSite" id="L893_g20519.t1"/>
    </source>
</evidence>
<name>A0A1I7YWD7_9BILA</name>
<organism evidence="1 2">
    <name type="scientific">Steinernema glaseri</name>
    <dbReference type="NCBI Taxonomy" id="37863"/>
    <lineage>
        <taxon>Eukaryota</taxon>
        <taxon>Metazoa</taxon>
        <taxon>Ecdysozoa</taxon>
        <taxon>Nematoda</taxon>
        <taxon>Chromadorea</taxon>
        <taxon>Rhabditida</taxon>
        <taxon>Tylenchina</taxon>
        <taxon>Panagrolaimomorpha</taxon>
        <taxon>Strongyloidoidea</taxon>
        <taxon>Steinernematidae</taxon>
        <taxon>Steinernema</taxon>
    </lineage>
</organism>
<accession>A0A1I7YWD7</accession>